<dbReference type="RefSeq" id="WP_194093150.1">
    <property type="nucleotide sequence ID" value="NZ_JADFTZ010000001.1"/>
</dbReference>
<sequence>MKTKIIFFLFFLMKIHAQESYKTSEFKFPNNVKEVEVNEYEINRVTGDKKWFKKTSYFFSNNLLQSKTESYDIGTARQFTYTYENEKLMKYEAIDADLVYTEMYSYNKKQQLQEIKALDQNVVTNLMLFKYNTDGTLKTKIFKENDGFVSCQEDFIYTSKNKYTKRVEFKYTTQDHIIDEYYYENNLQIGSKSDVTGKQPFELFKKYDDKGNLTEVREPVTLYFNKYDANGYLTQTNINTNDNLLYTIIEYQYKF</sequence>
<accession>A0ABR9WRT8</accession>
<evidence type="ECO:0000313" key="1">
    <source>
        <dbReference type="EMBL" id="MBE9575199.1"/>
    </source>
</evidence>
<dbReference type="Proteomes" id="UP000656274">
    <property type="component" value="Unassembled WGS sequence"/>
</dbReference>
<keyword evidence="2" id="KW-1185">Reference proteome</keyword>
<evidence type="ECO:0008006" key="3">
    <source>
        <dbReference type="Google" id="ProtNLM"/>
    </source>
</evidence>
<organism evidence="1 2">
    <name type="scientific">Flavobacterium proteolyticum</name>
    <dbReference type="NCBI Taxonomy" id="2911683"/>
    <lineage>
        <taxon>Bacteria</taxon>
        <taxon>Pseudomonadati</taxon>
        <taxon>Bacteroidota</taxon>
        <taxon>Flavobacteriia</taxon>
        <taxon>Flavobacteriales</taxon>
        <taxon>Flavobacteriaceae</taxon>
        <taxon>Flavobacterium</taxon>
    </lineage>
</organism>
<comment type="caution">
    <text evidence="1">The sequence shown here is derived from an EMBL/GenBank/DDBJ whole genome shotgun (WGS) entry which is preliminary data.</text>
</comment>
<proteinExistence type="predicted"/>
<evidence type="ECO:0000313" key="2">
    <source>
        <dbReference type="Proteomes" id="UP000656274"/>
    </source>
</evidence>
<gene>
    <name evidence="1" type="ORF">IM755_00610</name>
</gene>
<name>A0ABR9WRT8_9FLAO</name>
<reference evidence="1 2" key="1">
    <citation type="submission" date="2020-10" db="EMBL/GenBank/DDBJ databases">
        <title>The genome sequence of Flavobacterium aquaticum 1Y8A.</title>
        <authorList>
            <person name="Liu Y."/>
        </authorList>
    </citation>
    <scope>NUCLEOTIDE SEQUENCE [LARGE SCALE GENOMIC DNA]</scope>
    <source>
        <strain evidence="1 2">1Y8A</strain>
    </source>
</reference>
<protein>
    <recommendedName>
        <fullName evidence="3">YD repeat-containing protein</fullName>
    </recommendedName>
</protein>
<dbReference type="EMBL" id="JADFTZ010000001">
    <property type="protein sequence ID" value="MBE9575199.1"/>
    <property type="molecule type" value="Genomic_DNA"/>
</dbReference>